<sequence length="227" mass="25556">MTALTGIGLYSPRQAAELTGIESRRLKRWLLRDDDKHKPLWHPEPEAKGALDALSFRDLLEVKAVWALKQQGVSLQTIRRALDNLKSHYQVDYPLTNPHLATDGKNVFFSTIADSGEEWISDLAKRQKVFAEVMSPAILKSISFDECQTPVTWRPDPKDPLIQIDPKRGFGKPYVLPSYLPTRTLAKAYAAEGKNAEAVARYFDITEDEVIRAANFEKRIAAGADLH</sequence>
<dbReference type="EMBL" id="OBQJ01000003">
    <property type="protein sequence ID" value="SOC54191.1"/>
    <property type="molecule type" value="Genomic_DNA"/>
</dbReference>
<name>A0A285VNL4_9GAMM</name>
<evidence type="ECO:0000313" key="2">
    <source>
        <dbReference type="EMBL" id="SOC54191.1"/>
    </source>
</evidence>
<evidence type="ECO:0000313" key="3">
    <source>
        <dbReference type="Proteomes" id="UP000219023"/>
    </source>
</evidence>
<dbReference type="Gene3D" id="1.10.1660.10">
    <property type="match status" value="1"/>
</dbReference>
<dbReference type="InterPro" id="IPR000551">
    <property type="entry name" value="MerR-type_HTH_dom"/>
</dbReference>
<dbReference type="Proteomes" id="UP000219023">
    <property type="component" value="Unassembled WGS sequence"/>
</dbReference>
<dbReference type="AlphaFoldDB" id="A0A285VNL4"/>
<gene>
    <name evidence="2" type="ORF">SAMN05421509_103237</name>
</gene>
<reference evidence="2 3" key="1">
    <citation type="submission" date="2017-08" db="EMBL/GenBank/DDBJ databases">
        <authorList>
            <person name="de Groot N.N."/>
        </authorList>
    </citation>
    <scope>NUCLEOTIDE SEQUENCE [LARGE SCALE GENOMIC DNA]</scope>
    <source>
        <strain evidence="2 3">USBA 855</strain>
    </source>
</reference>
<protein>
    <recommendedName>
        <fullName evidence="1">HTH merR-type domain-containing protein</fullName>
    </recommendedName>
</protein>
<dbReference type="OrthoDB" id="940717at2"/>
<accession>A0A285VNL4</accession>
<proteinExistence type="predicted"/>
<dbReference type="RefSeq" id="WP_097022423.1">
    <property type="nucleotide sequence ID" value="NZ_OBQJ01000003.1"/>
</dbReference>
<feature type="domain" description="HTH merR-type" evidence="1">
    <location>
        <begin position="10"/>
        <end position="84"/>
    </location>
</feature>
<dbReference type="Pfam" id="PF13411">
    <property type="entry name" value="MerR_1"/>
    <property type="match status" value="1"/>
</dbReference>
<organism evidence="2 3">
    <name type="scientific">Chromohalobacter canadensis</name>
    <dbReference type="NCBI Taxonomy" id="141389"/>
    <lineage>
        <taxon>Bacteria</taxon>
        <taxon>Pseudomonadati</taxon>
        <taxon>Pseudomonadota</taxon>
        <taxon>Gammaproteobacteria</taxon>
        <taxon>Oceanospirillales</taxon>
        <taxon>Halomonadaceae</taxon>
        <taxon>Chromohalobacter</taxon>
    </lineage>
</organism>
<evidence type="ECO:0000259" key="1">
    <source>
        <dbReference type="Pfam" id="PF13411"/>
    </source>
</evidence>